<feature type="domain" description="AMP-dependent synthetase/ligase" evidence="8">
    <location>
        <begin position="108"/>
        <end position="490"/>
    </location>
</feature>
<proteinExistence type="inferred from homology"/>
<comment type="function">
    <text evidence="7">Converts acetoacetate to acetoacetyl-CoA in the cytosol.</text>
</comment>
<keyword evidence="11" id="KW-1185">Reference proteome</keyword>
<dbReference type="InterPro" id="IPR005914">
    <property type="entry name" value="Acac_CoA_synth"/>
</dbReference>
<dbReference type="InterPro" id="IPR045851">
    <property type="entry name" value="AMP-bd_C_sf"/>
</dbReference>
<dbReference type="Gene3D" id="3.40.50.12780">
    <property type="entry name" value="N-terminal domain of ligase-like"/>
    <property type="match status" value="1"/>
</dbReference>
<comment type="similarity">
    <text evidence="1 7">Belongs to the ATP-dependent AMP-binding enzyme family.</text>
</comment>
<evidence type="ECO:0000259" key="8">
    <source>
        <dbReference type="Pfam" id="PF00501"/>
    </source>
</evidence>
<keyword evidence="6 7" id="KW-0067">ATP-binding</keyword>
<keyword evidence="5 7" id="KW-0547">Nucleotide-binding</keyword>
<name>A0AAV2HK00_LYMST</name>
<dbReference type="EMBL" id="CAXITT010000168">
    <property type="protein sequence ID" value="CAL1534350.1"/>
    <property type="molecule type" value="Genomic_DNA"/>
</dbReference>
<comment type="catalytic activity">
    <reaction evidence="7">
        <text>acetoacetate + ATP + CoA = acetoacetyl-CoA + AMP + diphosphate</text>
        <dbReference type="Rhea" id="RHEA:16117"/>
        <dbReference type="ChEBI" id="CHEBI:13705"/>
        <dbReference type="ChEBI" id="CHEBI:30616"/>
        <dbReference type="ChEBI" id="CHEBI:33019"/>
        <dbReference type="ChEBI" id="CHEBI:57286"/>
        <dbReference type="ChEBI" id="CHEBI:57287"/>
        <dbReference type="ChEBI" id="CHEBI:456215"/>
        <dbReference type="EC" id="6.2.1.16"/>
    </reaction>
</comment>
<dbReference type="GO" id="GO:0030729">
    <property type="term" value="F:acetoacetate-CoA ligase activity"/>
    <property type="evidence" value="ECO:0007669"/>
    <property type="project" value="UniProtKB-UniRule"/>
</dbReference>
<evidence type="ECO:0000256" key="1">
    <source>
        <dbReference type="ARBA" id="ARBA00006432"/>
    </source>
</evidence>
<dbReference type="Pfam" id="PF16177">
    <property type="entry name" value="ACAS_N"/>
    <property type="match status" value="1"/>
</dbReference>
<protein>
    <recommendedName>
        <fullName evidence="3 7">Acetoacetyl-CoA synthetase</fullName>
        <ecNumber evidence="2 7">6.2.1.16</ecNumber>
    </recommendedName>
</protein>
<dbReference type="PANTHER" id="PTHR42921:SF1">
    <property type="entry name" value="ACETOACETYL-COA SYNTHETASE"/>
    <property type="match status" value="1"/>
</dbReference>
<evidence type="ECO:0000256" key="2">
    <source>
        <dbReference type="ARBA" id="ARBA00012988"/>
    </source>
</evidence>
<dbReference type="PANTHER" id="PTHR42921">
    <property type="entry name" value="ACETOACETYL-COA SYNTHETASE"/>
    <property type="match status" value="1"/>
</dbReference>
<reference evidence="10 11" key="1">
    <citation type="submission" date="2024-04" db="EMBL/GenBank/DDBJ databases">
        <authorList>
            <consortium name="Genoscope - CEA"/>
            <person name="William W."/>
        </authorList>
    </citation>
    <scope>NUCLEOTIDE SEQUENCE [LARGE SCALE GENOMIC DNA]</scope>
</reference>
<evidence type="ECO:0000313" key="11">
    <source>
        <dbReference type="Proteomes" id="UP001497497"/>
    </source>
</evidence>
<keyword evidence="7" id="KW-0276">Fatty acid metabolism</keyword>
<dbReference type="CDD" id="cd05943">
    <property type="entry name" value="AACS"/>
    <property type="match status" value="1"/>
</dbReference>
<gene>
    <name evidence="10" type="ORF">GSLYS_00008310001</name>
</gene>
<comment type="subcellular location">
    <subcellularLocation>
        <location evidence="7">Cytoplasm</location>
        <location evidence="7">Cytosol</location>
    </subcellularLocation>
</comment>
<dbReference type="InterPro" id="IPR042099">
    <property type="entry name" value="ANL_N_sf"/>
</dbReference>
<dbReference type="SUPFAM" id="SSF56801">
    <property type="entry name" value="Acetyl-CoA synthetase-like"/>
    <property type="match status" value="1"/>
</dbReference>
<evidence type="ECO:0000256" key="4">
    <source>
        <dbReference type="ARBA" id="ARBA00022598"/>
    </source>
</evidence>
<keyword evidence="7" id="KW-0443">Lipid metabolism</keyword>
<dbReference type="EC" id="6.2.1.16" evidence="2 7"/>
<evidence type="ECO:0000256" key="3">
    <source>
        <dbReference type="ARBA" id="ARBA00015326"/>
    </source>
</evidence>
<dbReference type="Proteomes" id="UP001497497">
    <property type="component" value="Unassembled WGS sequence"/>
</dbReference>
<accession>A0AAV2HK00</accession>
<evidence type="ECO:0000259" key="9">
    <source>
        <dbReference type="Pfam" id="PF16177"/>
    </source>
</evidence>
<dbReference type="InterPro" id="IPR000873">
    <property type="entry name" value="AMP-dep_synth/lig_dom"/>
</dbReference>
<evidence type="ECO:0000313" key="10">
    <source>
        <dbReference type="EMBL" id="CAL1534350.1"/>
    </source>
</evidence>
<dbReference type="GO" id="GO:0006631">
    <property type="term" value="P:fatty acid metabolic process"/>
    <property type="evidence" value="ECO:0007669"/>
    <property type="project" value="UniProtKB-UniRule"/>
</dbReference>
<organism evidence="10 11">
    <name type="scientific">Lymnaea stagnalis</name>
    <name type="common">Great pond snail</name>
    <name type="synonym">Helix stagnalis</name>
    <dbReference type="NCBI Taxonomy" id="6523"/>
    <lineage>
        <taxon>Eukaryota</taxon>
        <taxon>Metazoa</taxon>
        <taxon>Spiralia</taxon>
        <taxon>Lophotrochozoa</taxon>
        <taxon>Mollusca</taxon>
        <taxon>Gastropoda</taxon>
        <taxon>Heterobranchia</taxon>
        <taxon>Euthyneura</taxon>
        <taxon>Panpulmonata</taxon>
        <taxon>Hygrophila</taxon>
        <taxon>Lymnaeoidea</taxon>
        <taxon>Lymnaeidae</taxon>
        <taxon>Lymnaea</taxon>
    </lineage>
</organism>
<dbReference type="PROSITE" id="PS00455">
    <property type="entry name" value="AMP_BINDING"/>
    <property type="match status" value="1"/>
</dbReference>
<evidence type="ECO:0000256" key="7">
    <source>
        <dbReference type="RuleBase" id="RU367019"/>
    </source>
</evidence>
<dbReference type="Pfam" id="PF00501">
    <property type="entry name" value="AMP-binding"/>
    <property type="match status" value="1"/>
</dbReference>
<feature type="domain" description="Acetyl-coenzyme A synthetase N-terminal" evidence="9">
    <location>
        <begin position="47"/>
        <end position="104"/>
    </location>
</feature>
<dbReference type="NCBIfam" id="TIGR01217">
    <property type="entry name" value="ac_ac_CoA_syn"/>
    <property type="match status" value="1"/>
</dbReference>
<evidence type="ECO:0000256" key="6">
    <source>
        <dbReference type="ARBA" id="ARBA00022840"/>
    </source>
</evidence>
<evidence type="ECO:0000256" key="5">
    <source>
        <dbReference type="ARBA" id="ARBA00022741"/>
    </source>
</evidence>
<dbReference type="GO" id="GO:0005829">
    <property type="term" value="C:cytosol"/>
    <property type="evidence" value="ECO:0007669"/>
    <property type="project" value="UniProtKB-SubCell"/>
</dbReference>
<dbReference type="InterPro" id="IPR020845">
    <property type="entry name" value="AMP-binding_CS"/>
</dbReference>
<comment type="caution">
    <text evidence="10">The sequence shown here is derived from an EMBL/GenBank/DDBJ whole genome shotgun (WGS) entry which is preliminary data.</text>
</comment>
<sequence length="673" mass="75127">MSTQVEKPTGSSHLPQLMWSPDPYQETQMDQLRKIINNKYGVNLSNYREIHRWSCDNYPEFWEEVWLFADVIHSESYETIVDKKVNISGIPEWFKGSRLNYAENLLRYNDDRVAIYATGEGQSEVKRKSHKELRQSIAQFASAMKHSGVQKGDRVVGYIPNCIEAVEAMLAAASIGAIWSSTSPDFGVVGVLERFSQIKPKLIFSVNAVHYNGKVHNHIDKLEQVVQGLPELEKVIVIPFVPDHKTDLSTITHGITLDDFLRSGIEDGQVPDLTFEQVPFNYPLVIMYSSGTTGVPKCMVHSVGGTLMKHLSEHIFHGNMDRSDILLYYTTAGWMMWNWMVTALALGSAIVLYDGSPLVPHANVLWDLVDEVGVTILGTGAKWLAVLEDKGVHPKGTHSLRSLKAILSTGSPLKPQSFDYVYRDIKSDVLLGSISGGTDIIACFMGQNWTVPVHRGEIQCMLLGCNMQSWDETGSKPVYDESGELVCLTPFPSMPVYFWNDKDGSKYKKAYFSKYSDVWAHGDYCAINSVTGGILMLGRSDGTLNPNGVRFGSAEIYHIVENFKEIQDSVCISQRSKDGTDERVILFLKMAPGSEFGSTVVDSLKHHIRIYLSARHVPAVILPISDIPYTISGKKVEVAIKQAISGQNVLQRGALANPDSIDLYYNIPELQEY</sequence>
<dbReference type="Gene3D" id="3.30.300.30">
    <property type="match status" value="1"/>
</dbReference>
<dbReference type="AlphaFoldDB" id="A0AAV2HK00"/>
<dbReference type="NCBIfam" id="NF002937">
    <property type="entry name" value="PRK03584.1"/>
    <property type="match status" value="1"/>
</dbReference>
<keyword evidence="4 7" id="KW-0436">Ligase</keyword>
<keyword evidence="7" id="KW-0963">Cytoplasm</keyword>
<dbReference type="GO" id="GO:0005524">
    <property type="term" value="F:ATP binding"/>
    <property type="evidence" value="ECO:0007669"/>
    <property type="project" value="UniProtKB-UniRule"/>
</dbReference>
<dbReference type="InterPro" id="IPR032387">
    <property type="entry name" value="ACAS_N"/>
</dbReference>